<feature type="domain" description="Transcription elongation factor GreA/GreB C-terminal" evidence="1">
    <location>
        <begin position="87"/>
        <end position="146"/>
    </location>
</feature>
<dbReference type="GO" id="GO:0003677">
    <property type="term" value="F:DNA binding"/>
    <property type="evidence" value="ECO:0007669"/>
    <property type="project" value="InterPro"/>
</dbReference>
<name>A0A1H0F821_9HYPH</name>
<evidence type="ECO:0000259" key="1">
    <source>
        <dbReference type="Pfam" id="PF01272"/>
    </source>
</evidence>
<proteinExistence type="predicted"/>
<dbReference type="AlphaFoldDB" id="A0A1H0F821"/>
<accession>A0A1H0F821</accession>
<evidence type="ECO:0000313" key="3">
    <source>
        <dbReference type="Proteomes" id="UP000198793"/>
    </source>
</evidence>
<dbReference type="Gene3D" id="3.10.50.30">
    <property type="entry name" value="Transcription elongation factor, GreA/GreB, C-terminal domain"/>
    <property type="match status" value="1"/>
</dbReference>
<dbReference type="EMBL" id="FNIT01000002">
    <property type="protein sequence ID" value="SDN90838.1"/>
    <property type="molecule type" value="Genomic_DNA"/>
</dbReference>
<dbReference type="GO" id="GO:0003746">
    <property type="term" value="F:translation elongation factor activity"/>
    <property type="evidence" value="ECO:0007669"/>
    <property type="project" value="UniProtKB-KW"/>
</dbReference>
<dbReference type="OrthoDB" id="8537952at2"/>
<evidence type="ECO:0000313" key="2">
    <source>
        <dbReference type="EMBL" id="SDN90838.1"/>
    </source>
</evidence>
<protein>
    <submittedName>
        <fullName evidence="2">Transcription elongation factor, GreA/GreB family</fullName>
    </submittedName>
</protein>
<keyword evidence="2" id="KW-0648">Protein biosynthesis</keyword>
<dbReference type="Pfam" id="PF01272">
    <property type="entry name" value="GreA_GreB"/>
    <property type="match status" value="1"/>
</dbReference>
<organism evidence="2 3">
    <name type="scientific">Aureimonas jatrophae</name>
    <dbReference type="NCBI Taxonomy" id="1166073"/>
    <lineage>
        <taxon>Bacteria</taxon>
        <taxon>Pseudomonadati</taxon>
        <taxon>Pseudomonadota</taxon>
        <taxon>Alphaproteobacteria</taxon>
        <taxon>Hyphomicrobiales</taxon>
        <taxon>Aurantimonadaceae</taxon>
        <taxon>Aureimonas</taxon>
    </lineage>
</organism>
<dbReference type="PANTHER" id="PTHR30437">
    <property type="entry name" value="TRANSCRIPTION ELONGATION FACTOR GREA"/>
    <property type="match status" value="1"/>
</dbReference>
<gene>
    <name evidence="2" type="ORF">SAMN05192530_102403</name>
</gene>
<dbReference type="InterPro" id="IPR023459">
    <property type="entry name" value="Tscrpt_elong_fac_GreA/B_fam"/>
</dbReference>
<dbReference type="InterPro" id="IPR036953">
    <property type="entry name" value="GreA/GreB_C_sf"/>
</dbReference>
<dbReference type="RefSeq" id="WP_090670652.1">
    <property type="nucleotide sequence ID" value="NZ_FNIT01000002.1"/>
</dbReference>
<reference evidence="2 3" key="1">
    <citation type="submission" date="2016-10" db="EMBL/GenBank/DDBJ databases">
        <authorList>
            <person name="de Groot N.N."/>
        </authorList>
    </citation>
    <scope>NUCLEOTIDE SEQUENCE [LARGE SCALE GENOMIC DNA]</scope>
    <source>
        <strain evidence="3">L7-484,KACC 16230,DSM 25025</strain>
    </source>
</reference>
<dbReference type="GO" id="GO:0006354">
    <property type="term" value="P:DNA-templated transcription elongation"/>
    <property type="evidence" value="ECO:0007669"/>
    <property type="project" value="TreeGrafter"/>
</dbReference>
<keyword evidence="2" id="KW-0251">Elongation factor</keyword>
<keyword evidence="3" id="KW-1185">Reference proteome</keyword>
<sequence length="159" mass="17293">MSVAFVKEPNEDQVEALPERDLGTDPNFVTARGLALIEEALSTHEAALEEARAAGDKIAMAMLNRDLRYWRARRSTAQVATPDPEGETVQFGHDVALRRAGGPIQRYRIVGIDEADPARGLVSYLSPLARQLIGKEEGDRFKINGAEAEIVGIGPEAVD</sequence>
<dbReference type="SUPFAM" id="SSF54534">
    <property type="entry name" value="FKBP-like"/>
    <property type="match status" value="1"/>
</dbReference>
<dbReference type="STRING" id="1166073.SAMN05192530_102403"/>
<dbReference type="GO" id="GO:0032784">
    <property type="term" value="P:regulation of DNA-templated transcription elongation"/>
    <property type="evidence" value="ECO:0007669"/>
    <property type="project" value="InterPro"/>
</dbReference>
<dbReference type="PANTHER" id="PTHR30437:SF6">
    <property type="entry name" value="TRANSCRIPTION ELONGATION FACTOR GREB"/>
    <property type="match status" value="1"/>
</dbReference>
<dbReference type="InterPro" id="IPR001437">
    <property type="entry name" value="Tscrpt_elong_fac_GreA/B_C"/>
</dbReference>
<dbReference type="Proteomes" id="UP000198793">
    <property type="component" value="Unassembled WGS sequence"/>
</dbReference>
<dbReference type="GO" id="GO:0070063">
    <property type="term" value="F:RNA polymerase binding"/>
    <property type="evidence" value="ECO:0007669"/>
    <property type="project" value="InterPro"/>
</dbReference>